<keyword evidence="3" id="KW-0804">Transcription</keyword>
<comment type="caution">
    <text evidence="6">The sequence shown here is derived from an EMBL/GenBank/DDBJ whole genome shotgun (WGS) entry which is preliminary data.</text>
</comment>
<dbReference type="EMBL" id="JACGWN010000002">
    <property type="protein sequence ID" value="KAL0460038.1"/>
    <property type="molecule type" value="Genomic_DNA"/>
</dbReference>
<evidence type="ECO:0000259" key="5">
    <source>
        <dbReference type="PROSITE" id="PS51005"/>
    </source>
</evidence>
<reference evidence="6" key="1">
    <citation type="submission" date="2020-06" db="EMBL/GenBank/DDBJ databases">
        <authorList>
            <person name="Li T."/>
            <person name="Hu X."/>
            <person name="Zhang T."/>
            <person name="Song X."/>
            <person name="Zhang H."/>
            <person name="Dai N."/>
            <person name="Sheng W."/>
            <person name="Hou X."/>
            <person name="Wei L."/>
        </authorList>
    </citation>
    <scope>NUCLEOTIDE SEQUENCE</scope>
    <source>
        <strain evidence="6">KEN1</strain>
        <tissue evidence="6">Leaf</tissue>
    </source>
</reference>
<dbReference type="AlphaFoldDB" id="A0AAW2Y2S6"/>
<proteinExistence type="predicted"/>
<reference evidence="6" key="2">
    <citation type="journal article" date="2024" name="Plant">
        <title>Genomic evolution and insights into agronomic trait innovations of Sesamum species.</title>
        <authorList>
            <person name="Miao H."/>
            <person name="Wang L."/>
            <person name="Qu L."/>
            <person name="Liu H."/>
            <person name="Sun Y."/>
            <person name="Le M."/>
            <person name="Wang Q."/>
            <person name="Wei S."/>
            <person name="Zheng Y."/>
            <person name="Lin W."/>
            <person name="Duan Y."/>
            <person name="Cao H."/>
            <person name="Xiong S."/>
            <person name="Wang X."/>
            <person name="Wei L."/>
            <person name="Li C."/>
            <person name="Ma Q."/>
            <person name="Ju M."/>
            <person name="Zhao R."/>
            <person name="Li G."/>
            <person name="Mu C."/>
            <person name="Tian Q."/>
            <person name="Mei H."/>
            <person name="Zhang T."/>
            <person name="Gao T."/>
            <person name="Zhang H."/>
        </authorList>
    </citation>
    <scope>NUCLEOTIDE SEQUENCE</scope>
    <source>
        <strain evidence="6">KEN1</strain>
    </source>
</reference>
<dbReference type="InterPro" id="IPR036093">
    <property type="entry name" value="NAC_dom_sf"/>
</dbReference>
<dbReference type="SUPFAM" id="SSF101941">
    <property type="entry name" value="NAC domain"/>
    <property type="match status" value="1"/>
</dbReference>
<sequence>MEEMWAAAPGVRFYPTEEELVSFYLHNMLQHNNNSKIRRVIPLLDIYQFHPSQLPKHCGEVCRGDTEQWFFFVARQAREVRGGRPSRTTASGYWKATGTPTYVYSSDNKVIGVKRSMVFYQGKAPAGAKTKWKMNEYRALNKILHFYPHGTYFTHNLSQLITTKNSNSNPLRHEVSLCRVYVVSGSFRAFDRRPTHVAAANSISKEVKIVQENDKITLSTNETAGMLRERSWSSSSEGNYSVENSREMINGVEQLMECDDEDV</sequence>
<dbReference type="Pfam" id="PF02365">
    <property type="entry name" value="NAM"/>
    <property type="match status" value="1"/>
</dbReference>
<dbReference type="InterPro" id="IPR003441">
    <property type="entry name" value="NAC-dom"/>
</dbReference>
<organism evidence="6">
    <name type="scientific">Sesamum latifolium</name>
    <dbReference type="NCBI Taxonomy" id="2727402"/>
    <lineage>
        <taxon>Eukaryota</taxon>
        <taxon>Viridiplantae</taxon>
        <taxon>Streptophyta</taxon>
        <taxon>Embryophyta</taxon>
        <taxon>Tracheophyta</taxon>
        <taxon>Spermatophyta</taxon>
        <taxon>Magnoliopsida</taxon>
        <taxon>eudicotyledons</taxon>
        <taxon>Gunneridae</taxon>
        <taxon>Pentapetalae</taxon>
        <taxon>asterids</taxon>
        <taxon>lamiids</taxon>
        <taxon>Lamiales</taxon>
        <taxon>Pedaliaceae</taxon>
        <taxon>Sesamum</taxon>
    </lineage>
</organism>
<gene>
    <name evidence="6" type="ORF">Slati_0631000</name>
</gene>
<evidence type="ECO:0000256" key="2">
    <source>
        <dbReference type="ARBA" id="ARBA00023125"/>
    </source>
</evidence>
<dbReference type="GO" id="GO:0006355">
    <property type="term" value="P:regulation of DNA-templated transcription"/>
    <property type="evidence" value="ECO:0007669"/>
    <property type="project" value="InterPro"/>
</dbReference>
<feature type="domain" description="NAC" evidence="5">
    <location>
        <begin position="7"/>
        <end position="183"/>
    </location>
</feature>
<name>A0AAW2Y2S6_9LAMI</name>
<dbReference type="PANTHER" id="PTHR31744">
    <property type="entry name" value="PROTEIN CUP-SHAPED COTYLEDON 2-RELATED"/>
    <property type="match status" value="1"/>
</dbReference>
<accession>A0AAW2Y2S6</accession>
<evidence type="ECO:0000256" key="3">
    <source>
        <dbReference type="ARBA" id="ARBA00023163"/>
    </source>
</evidence>
<evidence type="ECO:0000313" key="6">
    <source>
        <dbReference type="EMBL" id="KAL0460038.1"/>
    </source>
</evidence>
<keyword evidence="4" id="KW-0539">Nucleus</keyword>
<dbReference type="PROSITE" id="PS51005">
    <property type="entry name" value="NAC"/>
    <property type="match status" value="1"/>
</dbReference>
<dbReference type="GO" id="GO:0003677">
    <property type="term" value="F:DNA binding"/>
    <property type="evidence" value="ECO:0007669"/>
    <property type="project" value="UniProtKB-KW"/>
</dbReference>
<protein>
    <submittedName>
        <fullName evidence="6">NAC domain-containing protein 90</fullName>
    </submittedName>
</protein>
<keyword evidence="2" id="KW-0238">DNA-binding</keyword>
<evidence type="ECO:0000256" key="1">
    <source>
        <dbReference type="ARBA" id="ARBA00023015"/>
    </source>
</evidence>
<keyword evidence="1" id="KW-0805">Transcription regulation</keyword>
<dbReference type="Gene3D" id="2.170.150.80">
    <property type="entry name" value="NAC domain"/>
    <property type="match status" value="1"/>
</dbReference>
<dbReference type="PANTHER" id="PTHR31744:SF220">
    <property type="entry name" value="LOW QUALITY PROTEIN: NAC DOMAIN-CONTAINING PROTEIN 90-LIKE"/>
    <property type="match status" value="1"/>
</dbReference>
<evidence type="ECO:0000256" key="4">
    <source>
        <dbReference type="ARBA" id="ARBA00023242"/>
    </source>
</evidence>